<name>A0A848C6S3_9BACT</name>
<dbReference type="AlphaFoldDB" id="A0A848C6S3"/>
<gene>
    <name evidence="1" type="ORF">HF854_00125</name>
</gene>
<evidence type="ECO:0000313" key="1">
    <source>
        <dbReference type="EMBL" id="NME50962.1"/>
    </source>
</evidence>
<reference evidence="1 2" key="1">
    <citation type="submission" date="2020-04" db="EMBL/GenBank/DDBJ databases">
        <authorList>
            <person name="Hitch T.C.A."/>
            <person name="Wylensek D."/>
            <person name="Clavel T."/>
        </authorList>
    </citation>
    <scope>NUCLEOTIDE SEQUENCE [LARGE SCALE GENOMIC DNA]</scope>
    <source>
        <strain evidence="1 2">PG-251-APC-1</strain>
    </source>
</reference>
<evidence type="ECO:0008006" key="3">
    <source>
        <dbReference type="Google" id="ProtNLM"/>
    </source>
</evidence>
<accession>A0A848C6S3</accession>
<sequence>MAVVLALLLCACSQEVMGPHGRKPMLLSGTERPDRAPGSLLRADPGYIQWLERQSMLGNADDLAAEVSGSERLWGNSGSNDRLPLLLDAAPCWLEVNPHTLRGKATAMQSLARSGTLEAFRRMGFSGLYLSPSQEQGALWHNQLRPDFGTGTTSLAFDARSGDDEQFARLNARAATSGFQLGGSLPPAATGLGPDFFLQARHASRFSGLYAMMEAPSSLWSTLPASPQEWECLPLNARQCRALTDKGLLPPALLRDSLPWATPGGWAVTGEVRGADGKPRRWLYRYAGNVLRPVLLWQDPSGQARRVLSAAVIRHTGLQQQTLAGLHLEAIMGLDVPPDGGAPSPRDQLAPGLEALDALAREIHRYGGWAMQADILPPSLTPLIQRAPVDLTRDTVTSPAAEYALLTGDAAPLATLLRQSMNSGVRQEGLARGLHQWRGVDWRPLRDLPGGEALFQRACRLAGLHDDEYFWPTTPAGLAREALGRKPDAVPARDRRDTELEEACLLLLAWRVGLPGLAFVSPQELQGALPLPKSTPGTAASAGLVPLLEPETAAGEVEPAPLAFGPLSEELRLPRSPASIMARLLHARAVSGVARGRLLRVVSGPAGTLATVTRLPDGSCWVLAANFGSDSATLRIPLPVSGAAQDIVEQTSLAVQGGLTVTLNGRSARHYLVGAAASPKEPS</sequence>
<comment type="caution">
    <text evidence="1">The sequence shown here is derived from an EMBL/GenBank/DDBJ whole genome shotgun (WGS) entry which is preliminary data.</text>
</comment>
<evidence type="ECO:0000313" key="2">
    <source>
        <dbReference type="Proteomes" id="UP000522333"/>
    </source>
</evidence>
<proteinExistence type="predicted"/>
<organism evidence="1 2">
    <name type="scientific">Desulfovibrio piger</name>
    <dbReference type="NCBI Taxonomy" id="901"/>
    <lineage>
        <taxon>Bacteria</taxon>
        <taxon>Pseudomonadati</taxon>
        <taxon>Thermodesulfobacteriota</taxon>
        <taxon>Desulfovibrionia</taxon>
        <taxon>Desulfovibrionales</taxon>
        <taxon>Desulfovibrionaceae</taxon>
        <taxon>Desulfovibrio</taxon>
    </lineage>
</organism>
<dbReference type="Proteomes" id="UP000522333">
    <property type="component" value="Unassembled WGS sequence"/>
</dbReference>
<dbReference type="EMBL" id="JABAFY010000001">
    <property type="protein sequence ID" value="NME50962.1"/>
    <property type="molecule type" value="Genomic_DNA"/>
</dbReference>
<protein>
    <recommendedName>
        <fullName evidence="3">Trehalose synthase</fullName>
    </recommendedName>
</protein>